<comment type="caution">
    <text evidence="2">The sequence shown here is derived from an EMBL/GenBank/DDBJ whole genome shotgun (WGS) entry which is preliminary data.</text>
</comment>
<reference evidence="2 3" key="1">
    <citation type="journal article" date="2019" name="Nat. Ecol. Evol.">
        <title>Megaphylogeny resolves global patterns of mushroom evolution.</title>
        <authorList>
            <person name="Varga T."/>
            <person name="Krizsan K."/>
            <person name="Foldi C."/>
            <person name="Dima B."/>
            <person name="Sanchez-Garcia M."/>
            <person name="Sanchez-Ramirez S."/>
            <person name="Szollosi G.J."/>
            <person name="Szarkandi J.G."/>
            <person name="Papp V."/>
            <person name="Albert L."/>
            <person name="Andreopoulos W."/>
            <person name="Angelini C."/>
            <person name="Antonin V."/>
            <person name="Barry K.W."/>
            <person name="Bougher N.L."/>
            <person name="Buchanan P."/>
            <person name="Buyck B."/>
            <person name="Bense V."/>
            <person name="Catcheside P."/>
            <person name="Chovatia M."/>
            <person name="Cooper J."/>
            <person name="Damon W."/>
            <person name="Desjardin D."/>
            <person name="Finy P."/>
            <person name="Geml J."/>
            <person name="Haridas S."/>
            <person name="Hughes K."/>
            <person name="Justo A."/>
            <person name="Karasinski D."/>
            <person name="Kautmanova I."/>
            <person name="Kiss B."/>
            <person name="Kocsube S."/>
            <person name="Kotiranta H."/>
            <person name="LaButti K.M."/>
            <person name="Lechner B.E."/>
            <person name="Liimatainen K."/>
            <person name="Lipzen A."/>
            <person name="Lukacs Z."/>
            <person name="Mihaltcheva S."/>
            <person name="Morgado L.N."/>
            <person name="Niskanen T."/>
            <person name="Noordeloos M.E."/>
            <person name="Ohm R.A."/>
            <person name="Ortiz-Santana B."/>
            <person name="Ovrebo C."/>
            <person name="Racz N."/>
            <person name="Riley R."/>
            <person name="Savchenko A."/>
            <person name="Shiryaev A."/>
            <person name="Soop K."/>
            <person name="Spirin V."/>
            <person name="Szebenyi C."/>
            <person name="Tomsovsky M."/>
            <person name="Tulloss R.E."/>
            <person name="Uehling J."/>
            <person name="Grigoriev I.V."/>
            <person name="Vagvolgyi C."/>
            <person name="Papp T."/>
            <person name="Martin F.M."/>
            <person name="Miettinen O."/>
            <person name="Hibbett D.S."/>
            <person name="Nagy L.G."/>
        </authorList>
    </citation>
    <scope>NUCLEOTIDE SEQUENCE [LARGE SCALE GENOMIC DNA]</scope>
    <source>
        <strain evidence="2 3">FP101781</strain>
    </source>
</reference>
<keyword evidence="3" id="KW-1185">Reference proteome</keyword>
<evidence type="ECO:0000313" key="3">
    <source>
        <dbReference type="Proteomes" id="UP000298030"/>
    </source>
</evidence>
<dbReference type="Proteomes" id="UP000298030">
    <property type="component" value="Unassembled WGS sequence"/>
</dbReference>
<dbReference type="EMBL" id="QPFP01000067">
    <property type="protein sequence ID" value="TEB24422.1"/>
    <property type="molecule type" value="Genomic_DNA"/>
</dbReference>
<evidence type="ECO:0000313" key="1">
    <source>
        <dbReference type="EMBL" id="TEB24413.1"/>
    </source>
</evidence>
<name>A0A4Y7SRK6_COPMI</name>
<evidence type="ECO:0000313" key="2">
    <source>
        <dbReference type="EMBL" id="TEB24422.1"/>
    </source>
</evidence>
<sequence>MGAVRRDLSLAPTLARIPSPTTGVLKQSTTSESDTRGREEWMGSVMVWEALSMSRFVDSLSVSMDQVDFLECLPTIRCLRDAASRRRGKELSWSEECEGYRRQEARRRQFRRCQGREDERLFDYLGSLLEDMTFLRVFSRLSVPFTSLPFLHSKLVPLS</sequence>
<accession>A0A4Y7SRK6</accession>
<gene>
    <name evidence="1" type="ORF">FA13DRAFT_1318231</name>
    <name evidence="2" type="ORF">FA13DRAFT_1318469</name>
</gene>
<dbReference type="AlphaFoldDB" id="A0A4Y7SRK6"/>
<proteinExistence type="predicted"/>
<protein>
    <submittedName>
        <fullName evidence="2">Uncharacterized protein</fullName>
    </submittedName>
</protein>
<organism evidence="2 3">
    <name type="scientific">Coprinellus micaceus</name>
    <name type="common">Glistening ink-cap mushroom</name>
    <name type="synonym">Coprinus micaceus</name>
    <dbReference type="NCBI Taxonomy" id="71717"/>
    <lineage>
        <taxon>Eukaryota</taxon>
        <taxon>Fungi</taxon>
        <taxon>Dikarya</taxon>
        <taxon>Basidiomycota</taxon>
        <taxon>Agaricomycotina</taxon>
        <taxon>Agaricomycetes</taxon>
        <taxon>Agaricomycetidae</taxon>
        <taxon>Agaricales</taxon>
        <taxon>Agaricineae</taxon>
        <taxon>Psathyrellaceae</taxon>
        <taxon>Coprinellus</taxon>
    </lineage>
</organism>
<dbReference type="EMBL" id="QPFP01000067">
    <property type="protein sequence ID" value="TEB24413.1"/>
    <property type="molecule type" value="Genomic_DNA"/>
</dbReference>